<dbReference type="SMART" id="SM00086">
    <property type="entry name" value="PAC"/>
    <property type="match status" value="1"/>
</dbReference>
<evidence type="ECO:0000259" key="7">
    <source>
        <dbReference type="PROSITE" id="PS50113"/>
    </source>
</evidence>
<dbReference type="SMART" id="SM00347">
    <property type="entry name" value="HTH_MARR"/>
    <property type="match status" value="1"/>
</dbReference>
<evidence type="ECO:0000256" key="4">
    <source>
        <dbReference type="ARBA" id="ARBA00022679"/>
    </source>
</evidence>
<dbReference type="Pfam" id="PF12802">
    <property type="entry name" value="MarR_2"/>
    <property type="match status" value="1"/>
</dbReference>
<keyword evidence="4" id="KW-0808">Transferase</keyword>
<dbReference type="Gene3D" id="1.10.10.10">
    <property type="entry name" value="Winged helix-like DNA-binding domain superfamily/Winged helix DNA-binding domain"/>
    <property type="match status" value="1"/>
</dbReference>
<dbReference type="InterPro" id="IPR035965">
    <property type="entry name" value="PAS-like_dom_sf"/>
</dbReference>
<dbReference type="InterPro" id="IPR036390">
    <property type="entry name" value="WH_DNA-bd_sf"/>
</dbReference>
<dbReference type="InterPro" id="IPR000014">
    <property type="entry name" value="PAS"/>
</dbReference>
<name>A0A4V2UIX2_PAULE</name>
<protein>
    <recommendedName>
        <fullName evidence="2">histidine kinase</fullName>
        <ecNumber evidence="2">2.7.13.3</ecNumber>
    </recommendedName>
</protein>
<dbReference type="Proteomes" id="UP000295382">
    <property type="component" value="Unassembled WGS sequence"/>
</dbReference>
<dbReference type="SUPFAM" id="SSF55785">
    <property type="entry name" value="PYP-like sensor domain (PAS domain)"/>
    <property type="match status" value="1"/>
</dbReference>
<feature type="domain" description="PAC" evidence="7">
    <location>
        <begin position="235"/>
        <end position="283"/>
    </location>
</feature>
<feature type="domain" description="PAS" evidence="6">
    <location>
        <begin position="161"/>
        <end position="231"/>
    </location>
</feature>
<accession>A0A4V2UIX2</accession>
<evidence type="ECO:0000313" key="10">
    <source>
        <dbReference type="Proteomes" id="UP000295382"/>
    </source>
</evidence>
<evidence type="ECO:0000256" key="5">
    <source>
        <dbReference type="ARBA" id="ARBA00022777"/>
    </source>
</evidence>
<dbReference type="GO" id="GO:0004673">
    <property type="term" value="F:protein histidine kinase activity"/>
    <property type="evidence" value="ECO:0007669"/>
    <property type="project" value="UniProtKB-EC"/>
</dbReference>
<dbReference type="GO" id="GO:0003700">
    <property type="term" value="F:DNA-binding transcription factor activity"/>
    <property type="evidence" value="ECO:0007669"/>
    <property type="project" value="InterPro"/>
</dbReference>
<dbReference type="PANTHER" id="PTHR43304">
    <property type="entry name" value="PHYTOCHROME-LIKE PROTEIN CPH1"/>
    <property type="match status" value="1"/>
</dbReference>
<sequence>MPLQAKRAQSLARQVVLASRSISRIVLEKVKIENFQFNLTYAAILPAIDLEGTRLTEIARRTGLTKQGLFPYISELESLGFITKVEDPKDKRANLIMFSAKGRALLEQVHHALSEAEQMAQEVLGPQHAVTVREGLAKLNEVLVAQTDLKSHPTQTALPSSADLFSSAFTHAAIGMALVGLDGRWLDVNNSMCEIVGYTRPELLKLTFQDVTHPDDLDADLEFAKHLLEGRISSYHLEKRYIKKNGETVWILLTGTLVRHADGSPYHFIAQVQDITDRRQDNA</sequence>
<dbReference type="SMART" id="SM00091">
    <property type="entry name" value="PAS"/>
    <property type="match status" value="1"/>
</dbReference>
<dbReference type="PROSITE" id="PS50113">
    <property type="entry name" value="PAC"/>
    <property type="match status" value="1"/>
</dbReference>
<dbReference type="InterPro" id="IPR000835">
    <property type="entry name" value="HTH_MarR-typ"/>
</dbReference>
<dbReference type="InterPro" id="IPR013655">
    <property type="entry name" value="PAS_fold_3"/>
</dbReference>
<evidence type="ECO:0000259" key="6">
    <source>
        <dbReference type="PROSITE" id="PS50112"/>
    </source>
</evidence>
<dbReference type="InterPro" id="IPR052162">
    <property type="entry name" value="Sensor_kinase/Photoreceptor"/>
</dbReference>
<reference evidence="9 10" key="1">
    <citation type="submission" date="2019-03" db="EMBL/GenBank/DDBJ databases">
        <title>Genomic Encyclopedia of Type Strains, Phase IV (KMG-IV): sequencing the most valuable type-strain genomes for metagenomic binning, comparative biology and taxonomic classification.</title>
        <authorList>
            <person name="Goeker M."/>
        </authorList>
    </citation>
    <scope>NUCLEOTIDE SEQUENCE [LARGE SCALE GENOMIC DNA]</scope>
    <source>
        <strain evidence="9 10">DSM 7445</strain>
    </source>
</reference>
<keyword evidence="10" id="KW-1185">Reference proteome</keyword>
<dbReference type="InterPro" id="IPR001610">
    <property type="entry name" value="PAC"/>
</dbReference>
<dbReference type="SUPFAM" id="SSF46785">
    <property type="entry name" value="Winged helix' DNA-binding domain"/>
    <property type="match status" value="1"/>
</dbReference>
<dbReference type="Pfam" id="PF08447">
    <property type="entry name" value="PAS_3"/>
    <property type="match status" value="1"/>
</dbReference>
<dbReference type="AlphaFoldDB" id="A0A4V2UIX2"/>
<dbReference type="EMBL" id="SLZQ01000003">
    <property type="protein sequence ID" value="TCS37840.1"/>
    <property type="molecule type" value="Genomic_DNA"/>
</dbReference>
<keyword evidence="3" id="KW-0597">Phosphoprotein</keyword>
<dbReference type="Gene3D" id="3.30.450.20">
    <property type="entry name" value="PAS domain"/>
    <property type="match status" value="1"/>
</dbReference>
<proteinExistence type="predicted"/>
<comment type="caution">
    <text evidence="9">The sequence shown here is derived from an EMBL/GenBank/DDBJ whole genome shotgun (WGS) entry which is preliminary data.</text>
</comment>
<keyword evidence="5" id="KW-0418">Kinase</keyword>
<dbReference type="PROSITE" id="PS50995">
    <property type="entry name" value="HTH_MARR_2"/>
    <property type="match status" value="1"/>
</dbReference>
<feature type="domain" description="HTH marR-type" evidence="8">
    <location>
        <begin position="8"/>
        <end position="141"/>
    </location>
</feature>
<evidence type="ECO:0000256" key="2">
    <source>
        <dbReference type="ARBA" id="ARBA00012438"/>
    </source>
</evidence>
<comment type="catalytic activity">
    <reaction evidence="1">
        <text>ATP + protein L-histidine = ADP + protein N-phospho-L-histidine.</text>
        <dbReference type="EC" id="2.7.13.3"/>
    </reaction>
</comment>
<organism evidence="9 10">
    <name type="scientific">Paucimonas lemoignei</name>
    <name type="common">Pseudomonas lemoignei</name>
    <dbReference type="NCBI Taxonomy" id="29443"/>
    <lineage>
        <taxon>Bacteria</taxon>
        <taxon>Pseudomonadati</taxon>
        <taxon>Pseudomonadota</taxon>
        <taxon>Betaproteobacteria</taxon>
        <taxon>Burkholderiales</taxon>
        <taxon>Burkholderiaceae</taxon>
        <taxon>Paucimonas</taxon>
    </lineage>
</organism>
<dbReference type="InterPro" id="IPR036388">
    <property type="entry name" value="WH-like_DNA-bd_sf"/>
</dbReference>
<evidence type="ECO:0000313" key="9">
    <source>
        <dbReference type="EMBL" id="TCS37840.1"/>
    </source>
</evidence>
<dbReference type="EC" id="2.7.13.3" evidence="2"/>
<dbReference type="CDD" id="cd00130">
    <property type="entry name" value="PAS"/>
    <property type="match status" value="1"/>
</dbReference>
<evidence type="ECO:0000259" key="8">
    <source>
        <dbReference type="PROSITE" id="PS50995"/>
    </source>
</evidence>
<evidence type="ECO:0000256" key="1">
    <source>
        <dbReference type="ARBA" id="ARBA00000085"/>
    </source>
</evidence>
<dbReference type="InterPro" id="IPR000700">
    <property type="entry name" value="PAS-assoc_C"/>
</dbReference>
<evidence type="ECO:0000256" key="3">
    <source>
        <dbReference type="ARBA" id="ARBA00022553"/>
    </source>
</evidence>
<dbReference type="PANTHER" id="PTHR43304:SF1">
    <property type="entry name" value="PAC DOMAIN-CONTAINING PROTEIN"/>
    <property type="match status" value="1"/>
</dbReference>
<dbReference type="PROSITE" id="PS50112">
    <property type="entry name" value="PAS"/>
    <property type="match status" value="1"/>
</dbReference>
<gene>
    <name evidence="9" type="ORF">EDC30_103132</name>
</gene>
<dbReference type="NCBIfam" id="TIGR00229">
    <property type="entry name" value="sensory_box"/>
    <property type="match status" value="1"/>
</dbReference>